<reference evidence="2" key="2">
    <citation type="submission" date="2021-10" db="EMBL/GenBank/DDBJ databases">
        <title>Phylogenomics reveals ancestral predisposition of the termite-cultivated fungus Termitomyces towards a domesticated lifestyle.</title>
        <authorList>
            <person name="Auxier B."/>
            <person name="Grum-Grzhimaylo A."/>
            <person name="Cardenas M.E."/>
            <person name="Lodge J.D."/>
            <person name="Laessoe T."/>
            <person name="Pedersen O."/>
            <person name="Smith M.E."/>
            <person name="Kuyper T.W."/>
            <person name="Franco-Molano E.A."/>
            <person name="Baroni T.J."/>
            <person name="Aanen D.K."/>
        </authorList>
    </citation>
    <scope>NUCLEOTIDE SEQUENCE</scope>
    <source>
        <strain evidence="2">AP01</strain>
        <tissue evidence="2">Mycelium</tissue>
    </source>
</reference>
<feature type="region of interest" description="Disordered" evidence="1">
    <location>
        <begin position="285"/>
        <end position="417"/>
    </location>
</feature>
<feature type="compositionally biased region" description="Low complexity" evidence="1">
    <location>
        <begin position="442"/>
        <end position="454"/>
    </location>
</feature>
<sequence>MTSPFVQEPSARSNHATISQPITSPHDAVARQPIPQANPGCTPAGAQKSTPPIAAPFGHAFVFKSADHHSRSQILSPRPSNRSLSQRDGASYADSGASASRTTLFSDDSQHEGRPDDVLGTRPVKTSAGQSLRTPDLSSNEGFSSPSSSAKWNRKTSKAKPPGQPSAAPASQVSGILNDNRASVAQSQPSQFEARKSYHQPSDDMGVNFIAPDASVLQQAFKHIPPEVIHHSHISPPPNAYVSQQRTGSSNASPPRRNPSNMRPMHGPILTGKPLIFTAIAPVDQEGSPQPRHIPFPNTHLADQRKTRSPPAEKESQQNIPLPHHVQPQHRPRPLPDAAIRNQAPQSHNRDLPLAPADNTRQTPPRFRPSNGRTSQPSADFSIHSHRSQTSTTSASRQRSPAKGRPLTPSQGQSHAKAIQVQREVLVDEDPFAKVDGVKILGGSTSRPPSPGSSLAGGAGRGPRQKLRVEMFSNSGHESRSELARFGSQAKVQMPPSPVSLEKARVREVEQEPQTAAPPIIGAGVNGTEDRITPLLAMPQLLGTLLGFLSFYEWCMILSLSREIRFMIVQNPALRETVLERFLKTLGYARWTWEHEPLSISLQDLSDYMRGVSTPTHEYARVAALYVHSLSINPSHRDQSLYDTVNHLAASTRAYTRVRLRLRAQAEKEAAIARSRARNGSRQSSRAPSPASQSHHGHGRQTPQSQHQAGSTASQSPLFRLKRAPLLRVFVPSPDGDWLSDKSVLECEAECRRAGVMGLLRMGDVVWDVAVGDEGNVGRLIWDGSYLIDLDYTYSPLGDLPKYMPTLAFPPSYFHRVICTGPNSSNPIVHIDLRPWGEEIAANLQLLQDRVRTET</sequence>
<feature type="compositionally biased region" description="Low complexity" evidence="1">
    <location>
        <begin position="388"/>
        <end position="399"/>
    </location>
</feature>
<evidence type="ECO:0000313" key="3">
    <source>
        <dbReference type="Proteomes" id="UP000775547"/>
    </source>
</evidence>
<keyword evidence="3" id="KW-1185">Reference proteome</keyword>
<dbReference type="AlphaFoldDB" id="A0A9P7G734"/>
<feature type="region of interest" description="Disordered" evidence="1">
    <location>
        <begin position="671"/>
        <end position="715"/>
    </location>
</feature>
<feature type="compositionally biased region" description="Polar residues" evidence="1">
    <location>
        <begin position="72"/>
        <end position="86"/>
    </location>
</feature>
<dbReference type="EMBL" id="JABCKV010000070">
    <property type="protein sequence ID" value="KAG5644436.1"/>
    <property type="molecule type" value="Genomic_DNA"/>
</dbReference>
<proteinExistence type="predicted"/>
<comment type="caution">
    <text evidence="2">The sequence shown here is derived from an EMBL/GenBank/DDBJ whole genome shotgun (WGS) entry which is preliminary data.</text>
</comment>
<feature type="compositionally biased region" description="Polar residues" evidence="1">
    <location>
        <begin position="180"/>
        <end position="191"/>
    </location>
</feature>
<dbReference type="Proteomes" id="UP000775547">
    <property type="component" value="Unassembled WGS sequence"/>
</dbReference>
<feature type="compositionally biased region" description="Polar residues" evidence="1">
    <location>
        <begin position="701"/>
        <end position="715"/>
    </location>
</feature>
<gene>
    <name evidence="2" type="ORF">DXG03_008531</name>
</gene>
<evidence type="ECO:0000256" key="1">
    <source>
        <dbReference type="SAM" id="MobiDB-lite"/>
    </source>
</evidence>
<dbReference type="OrthoDB" id="3365519at2759"/>
<accession>A0A9P7G734</accession>
<feature type="compositionally biased region" description="Low complexity" evidence="1">
    <location>
        <begin position="681"/>
        <end position="694"/>
    </location>
</feature>
<feature type="compositionally biased region" description="Low complexity" evidence="1">
    <location>
        <begin position="249"/>
        <end position="265"/>
    </location>
</feature>
<feature type="region of interest" description="Disordered" evidence="1">
    <location>
        <begin position="1"/>
        <end position="206"/>
    </location>
</feature>
<feature type="compositionally biased region" description="Basic and acidic residues" evidence="1">
    <location>
        <begin position="108"/>
        <end position="119"/>
    </location>
</feature>
<reference evidence="2" key="1">
    <citation type="submission" date="2020-07" db="EMBL/GenBank/DDBJ databases">
        <authorList>
            <person name="Nieuwenhuis M."/>
            <person name="Van De Peppel L.J.J."/>
        </authorList>
    </citation>
    <scope>NUCLEOTIDE SEQUENCE</scope>
    <source>
        <strain evidence="2">AP01</strain>
        <tissue evidence="2">Mycelium</tissue>
    </source>
</reference>
<feature type="region of interest" description="Disordered" evidence="1">
    <location>
        <begin position="440"/>
        <end position="463"/>
    </location>
</feature>
<feature type="region of interest" description="Disordered" evidence="1">
    <location>
        <begin position="229"/>
        <end position="270"/>
    </location>
</feature>
<protein>
    <submittedName>
        <fullName evidence="2">Uncharacterized protein</fullName>
    </submittedName>
</protein>
<name>A0A9P7G734_9AGAR</name>
<feature type="compositionally biased region" description="Low complexity" evidence="1">
    <location>
        <begin position="159"/>
        <end position="175"/>
    </location>
</feature>
<organism evidence="2 3">
    <name type="scientific">Asterophora parasitica</name>
    <dbReference type="NCBI Taxonomy" id="117018"/>
    <lineage>
        <taxon>Eukaryota</taxon>
        <taxon>Fungi</taxon>
        <taxon>Dikarya</taxon>
        <taxon>Basidiomycota</taxon>
        <taxon>Agaricomycotina</taxon>
        <taxon>Agaricomycetes</taxon>
        <taxon>Agaricomycetidae</taxon>
        <taxon>Agaricales</taxon>
        <taxon>Tricholomatineae</taxon>
        <taxon>Lyophyllaceae</taxon>
        <taxon>Asterophora</taxon>
    </lineage>
</organism>
<feature type="compositionally biased region" description="Basic and acidic residues" evidence="1">
    <location>
        <begin position="302"/>
        <end position="316"/>
    </location>
</feature>
<feature type="compositionally biased region" description="Low complexity" evidence="1">
    <location>
        <begin position="138"/>
        <end position="149"/>
    </location>
</feature>
<evidence type="ECO:0000313" key="2">
    <source>
        <dbReference type="EMBL" id="KAG5644436.1"/>
    </source>
</evidence>
<feature type="compositionally biased region" description="Low complexity" evidence="1">
    <location>
        <begin position="88"/>
        <end position="100"/>
    </location>
</feature>
<feature type="compositionally biased region" description="Polar residues" evidence="1">
    <location>
        <begin position="127"/>
        <end position="137"/>
    </location>
</feature>
<feature type="compositionally biased region" description="Polar residues" evidence="1">
    <location>
        <begin position="1"/>
        <end position="23"/>
    </location>
</feature>